<feature type="region of interest" description="Disordered" evidence="1">
    <location>
        <begin position="308"/>
        <end position="327"/>
    </location>
</feature>
<feature type="compositionally biased region" description="Low complexity" evidence="1">
    <location>
        <begin position="310"/>
        <end position="324"/>
    </location>
</feature>
<name>T1KT20_TETUR</name>
<accession>T1KT20</accession>
<feature type="region of interest" description="Disordered" evidence="1">
    <location>
        <begin position="379"/>
        <end position="408"/>
    </location>
</feature>
<reference evidence="5" key="1">
    <citation type="submission" date="2011-08" db="EMBL/GenBank/DDBJ databases">
        <authorList>
            <person name="Rombauts S."/>
        </authorList>
    </citation>
    <scope>NUCLEOTIDE SEQUENCE</scope>
    <source>
        <strain evidence="5">London</strain>
    </source>
</reference>
<feature type="compositionally biased region" description="Polar residues" evidence="1">
    <location>
        <begin position="772"/>
        <end position="783"/>
    </location>
</feature>
<feature type="region of interest" description="Disordered" evidence="1">
    <location>
        <begin position="532"/>
        <end position="558"/>
    </location>
</feature>
<protein>
    <submittedName>
        <fullName evidence="4">Uncharacterized protein</fullName>
    </submittedName>
</protein>
<proteinExistence type="predicted"/>
<evidence type="ECO:0000256" key="2">
    <source>
        <dbReference type="SAM" id="Phobius"/>
    </source>
</evidence>
<dbReference type="HOGENOM" id="CLU_322710_0_0_1"/>
<feature type="region of interest" description="Disordered" evidence="1">
    <location>
        <begin position="233"/>
        <end position="269"/>
    </location>
</feature>
<dbReference type="AlphaFoldDB" id="T1KT20"/>
<keyword evidence="2" id="KW-1133">Transmembrane helix</keyword>
<keyword evidence="5" id="KW-1185">Reference proteome</keyword>
<keyword evidence="2" id="KW-0812">Transmembrane</keyword>
<feature type="signal peptide" evidence="3">
    <location>
        <begin position="1"/>
        <end position="23"/>
    </location>
</feature>
<feature type="compositionally biased region" description="Low complexity" evidence="1">
    <location>
        <begin position="242"/>
        <end position="261"/>
    </location>
</feature>
<feature type="transmembrane region" description="Helical" evidence="2">
    <location>
        <begin position="873"/>
        <end position="896"/>
    </location>
</feature>
<organism evidence="4 5">
    <name type="scientific">Tetranychus urticae</name>
    <name type="common">Two-spotted spider mite</name>
    <dbReference type="NCBI Taxonomy" id="32264"/>
    <lineage>
        <taxon>Eukaryota</taxon>
        <taxon>Metazoa</taxon>
        <taxon>Ecdysozoa</taxon>
        <taxon>Arthropoda</taxon>
        <taxon>Chelicerata</taxon>
        <taxon>Arachnida</taxon>
        <taxon>Acari</taxon>
        <taxon>Acariformes</taxon>
        <taxon>Trombidiformes</taxon>
        <taxon>Prostigmata</taxon>
        <taxon>Eleutherengona</taxon>
        <taxon>Raphignathae</taxon>
        <taxon>Tetranychoidea</taxon>
        <taxon>Tetranychidae</taxon>
        <taxon>Tetranychus</taxon>
    </lineage>
</organism>
<reference evidence="4" key="2">
    <citation type="submission" date="2015-06" db="UniProtKB">
        <authorList>
            <consortium name="EnsemblMetazoa"/>
        </authorList>
    </citation>
    <scope>IDENTIFICATION</scope>
</reference>
<dbReference type="EMBL" id="CAEY01000513">
    <property type="status" value="NOT_ANNOTATED_CDS"/>
    <property type="molecule type" value="Genomic_DNA"/>
</dbReference>
<feature type="chain" id="PRO_5004581697" evidence="3">
    <location>
        <begin position="24"/>
        <end position="897"/>
    </location>
</feature>
<feature type="compositionally biased region" description="Polar residues" evidence="1">
    <location>
        <begin position="117"/>
        <end position="144"/>
    </location>
</feature>
<feature type="compositionally biased region" description="Polar residues" evidence="1">
    <location>
        <begin position="453"/>
        <end position="470"/>
    </location>
</feature>
<feature type="region of interest" description="Disordered" evidence="1">
    <location>
        <begin position="117"/>
        <end position="199"/>
    </location>
</feature>
<keyword evidence="3" id="KW-0732">Signal</keyword>
<feature type="region of interest" description="Disordered" evidence="1">
    <location>
        <begin position="204"/>
        <end position="223"/>
    </location>
</feature>
<dbReference type="Proteomes" id="UP000015104">
    <property type="component" value="Unassembled WGS sequence"/>
</dbReference>
<keyword evidence="2" id="KW-0472">Membrane</keyword>
<evidence type="ECO:0000256" key="1">
    <source>
        <dbReference type="SAM" id="MobiDB-lite"/>
    </source>
</evidence>
<feature type="region of interest" description="Disordered" evidence="1">
    <location>
        <begin position="764"/>
        <end position="783"/>
    </location>
</feature>
<dbReference type="STRING" id="32264.T1KT20"/>
<feature type="compositionally biased region" description="Low complexity" evidence="1">
    <location>
        <begin position="210"/>
        <end position="221"/>
    </location>
</feature>
<evidence type="ECO:0000256" key="3">
    <source>
        <dbReference type="SAM" id="SignalP"/>
    </source>
</evidence>
<evidence type="ECO:0000313" key="5">
    <source>
        <dbReference type="Proteomes" id="UP000015104"/>
    </source>
</evidence>
<sequence length="897" mass="96323">MNSNTGYCMLLGISLLLTPEVHSDDWPKDRRFKNSRRASDDFELYRSQHNHHNHRGHHHQHHKLYSEGYTNLDTSNKTFIPGEEFLVTKSAHSSGLPTHLPLKVSHSSDQSKLSVKNISLTPSTLPTPSRLVNSGELNHLQSNDEAQKRTSSDASYEEDERRISFASRVTSNVHKGPSYESFSSPSSISSGSLSIGQGSKKGPISGYTFNGSKSGSSNSVKQHMKPAITKISLSLGVGNGGNSNNKNTNDNNNDNNNANTDEGLGVGSITFTNSGQSSDFFSNHNSNGKKSTIIGDGQSNEVKVNSLAAGSTGDSDDLYGSSSDKPNKASIMSSALNVIGGNDDNTQLAHSILLVQRPKNRPKPGNVYYWDNTMFTDNSESSASNSDSLPASVPSTTTTTTTTTTTSTTTVDPLSIISSSSETLYSNHRPAIKANKTRPWLRPTSTVKRKKPSNVSLVTSASSPDLSMMPRTTGQPFPFFDDEVPILMSNNHRKFPYTLTTRNKLSSDYASYWTTPSTTALYNDYSMFQKLPTKLPPNRRRSTTTTTTPSPAMIMGNKPPLKVTHVIASKNKEPDEVKSSILTVLDPHGGSAHLPPNTSIVHRNVLVPYRPGRPKPSPASTTQYPIYPILAGITNWPIQNNYSNNINNNNNLNDMTVSWQWDDADTYSGTTVAPFTAGNDPTSKSPIEFLDPIPVSSINRPTIAIIGSRPGGFGSFRPTPTTIITSSPSHVISVTPIGSNTGHVISSSPNTSTGQKQQHIFGEVIHSPRPPSGTSASHQSDVNLSSSAAAAAASTSSSLSTSGSSQSFIVTTTTTTESSKPSDSYVHAIYAPPMPSRPVQPLSTSSVTNPSVLFSERKNIGCGLFTQLTVFKALLFTALVILLPPLTVAAAFSSLAG</sequence>
<evidence type="ECO:0000313" key="4">
    <source>
        <dbReference type="EnsemblMetazoa" id="tetur20g01630.1"/>
    </source>
</evidence>
<dbReference type="EnsemblMetazoa" id="tetur20g01630.1">
    <property type="protein sequence ID" value="tetur20g01630.1"/>
    <property type="gene ID" value="tetur20g01630"/>
</dbReference>
<feature type="region of interest" description="Disordered" evidence="1">
    <location>
        <begin position="445"/>
        <end position="470"/>
    </location>
</feature>
<feature type="compositionally biased region" description="Low complexity" evidence="1">
    <location>
        <begin position="176"/>
        <end position="199"/>
    </location>
</feature>